<evidence type="ECO:0000256" key="12">
    <source>
        <dbReference type="PROSITE-ProRule" id="PRU01360"/>
    </source>
</evidence>
<dbReference type="InterPro" id="IPR000531">
    <property type="entry name" value="Beta-barrel_TonB"/>
</dbReference>
<feature type="chain" id="PRO_5017751199" evidence="16">
    <location>
        <begin position="20"/>
        <end position="802"/>
    </location>
</feature>
<evidence type="ECO:0000256" key="15">
    <source>
        <dbReference type="SAM" id="MobiDB-lite"/>
    </source>
</evidence>
<keyword evidence="2 12" id="KW-0813">Transport</keyword>
<keyword evidence="10 12" id="KW-0472">Membrane</keyword>
<dbReference type="Pfam" id="PF00593">
    <property type="entry name" value="TonB_dep_Rec_b-barrel"/>
    <property type="match status" value="1"/>
</dbReference>
<organism evidence="19 20">
    <name type="scientific">Methylovirgula ligni</name>
    <dbReference type="NCBI Taxonomy" id="569860"/>
    <lineage>
        <taxon>Bacteria</taxon>
        <taxon>Pseudomonadati</taxon>
        <taxon>Pseudomonadota</taxon>
        <taxon>Alphaproteobacteria</taxon>
        <taxon>Hyphomicrobiales</taxon>
        <taxon>Beijerinckiaceae</taxon>
        <taxon>Methylovirgula</taxon>
    </lineage>
</organism>
<evidence type="ECO:0000256" key="8">
    <source>
        <dbReference type="ARBA" id="ARBA00023065"/>
    </source>
</evidence>
<dbReference type="PANTHER" id="PTHR32552:SF81">
    <property type="entry name" value="TONB-DEPENDENT OUTER MEMBRANE RECEPTOR"/>
    <property type="match status" value="1"/>
</dbReference>
<evidence type="ECO:0000256" key="3">
    <source>
        <dbReference type="ARBA" id="ARBA00022452"/>
    </source>
</evidence>
<evidence type="ECO:0000256" key="2">
    <source>
        <dbReference type="ARBA" id="ARBA00022448"/>
    </source>
</evidence>
<keyword evidence="9 14" id="KW-0798">TonB box</keyword>
<comment type="caution">
    <text evidence="19">The sequence shown here is derived from an EMBL/GenBank/DDBJ whole genome shotgun (WGS) entry which is preliminary data.</text>
</comment>
<proteinExistence type="inferred from homology"/>
<gene>
    <name evidence="19" type="ORF">DES32_2058</name>
</gene>
<comment type="subcellular location">
    <subcellularLocation>
        <location evidence="1 12">Cell outer membrane</location>
        <topology evidence="1 12">Multi-pass membrane protein</topology>
    </subcellularLocation>
</comment>
<keyword evidence="11 12" id="KW-0998">Cell outer membrane</keyword>
<feature type="signal peptide" evidence="16">
    <location>
        <begin position="1"/>
        <end position="19"/>
    </location>
</feature>
<feature type="compositionally biased region" description="Low complexity" evidence="15">
    <location>
        <begin position="21"/>
        <end position="32"/>
    </location>
</feature>
<dbReference type="SUPFAM" id="SSF56935">
    <property type="entry name" value="Porins"/>
    <property type="match status" value="1"/>
</dbReference>
<keyword evidence="8" id="KW-0406">Ion transport</keyword>
<keyword evidence="19" id="KW-0675">Receptor</keyword>
<evidence type="ECO:0000313" key="19">
    <source>
        <dbReference type="EMBL" id="REF86016.1"/>
    </source>
</evidence>
<evidence type="ECO:0000256" key="11">
    <source>
        <dbReference type="ARBA" id="ARBA00023237"/>
    </source>
</evidence>
<evidence type="ECO:0000256" key="6">
    <source>
        <dbReference type="ARBA" id="ARBA00022729"/>
    </source>
</evidence>
<dbReference type="Gene3D" id="2.40.170.20">
    <property type="entry name" value="TonB-dependent receptor, beta-barrel domain"/>
    <property type="match status" value="1"/>
</dbReference>
<dbReference type="InterPro" id="IPR012910">
    <property type="entry name" value="Plug_dom"/>
</dbReference>
<reference evidence="19 20" key="1">
    <citation type="submission" date="2018-08" db="EMBL/GenBank/DDBJ databases">
        <title>Genomic Encyclopedia of Type Strains, Phase IV (KMG-IV): sequencing the most valuable type-strain genomes for metagenomic binning, comparative biology and taxonomic classification.</title>
        <authorList>
            <person name="Goeker M."/>
        </authorList>
    </citation>
    <scope>NUCLEOTIDE SEQUENCE [LARGE SCALE GENOMIC DNA]</scope>
    <source>
        <strain evidence="19 20">BW863</strain>
    </source>
</reference>
<dbReference type="RefSeq" id="WP_165204294.1">
    <property type="nucleotide sequence ID" value="NZ_CP025086.1"/>
</dbReference>
<keyword evidence="4" id="KW-0410">Iron transport</keyword>
<dbReference type="InterPro" id="IPR036942">
    <property type="entry name" value="Beta-barrel_TonB_sf"/>
</dbReference>
<protein>
    <submittedName>
        <fullName evidence="19">Iron complex outermembrane receptor protein</fullName>
    </submittedName>
</protein>
<evidence type="ECO:0000259" key="17">
    <source>
        <dbReference type="Pfam" id="PF00593"/>
    </source>
</evidence>
<evidence type="ECO:0000259" key="18">
    <source>
        <dbReference type="Pfam" id="PF07715"/>
    </source>
</evidence>
<dbReference type="InterPro" id="IPR010917">
    <property type="entry name" value="TonB_rcpt_CS"/>
</dbReference>
<evidence type="ECO:0000256" key="1">
    <source>
        <dbReference type="ARBA" id="ARBA00004571"/>
    </source>
</evidence>
<evidence type="ECO:0000256" key="16">
    <source>
        <dbReference type="SAM" id="SignalP"/>
    </source>
</evidence>
<feature type="short sequence motif" description="TonB C-terminal box" evidence="13">
    <location>
        <begin position="785"/>
        <end position="802"/>
    </location>
</feature>
<keyword evidence="6 16" id="KW-0732">Signal</keyword>
<dbReference type="Pfam" id="PF07715">
    <property type="entry name" value="Plug"/>
    <property type="match status" value="1"/>
</dbReference>
<feature type="domain" description="TonB-dependent receptor plug" evidence="18">
    <location>
        <begin position="83"/>
        <end position="189"/>
    </location>
</feature>
<dbReference type="PROSITE" id="PS01156">
    <property type="entry name" value="TONB_DEPENDENT_REC_2"/>
    <property type="match status" value="1"/>
</dbReference>
<sequence>MGSALASSLALLASGPVLAQGATGAATPGAASTKHHAGKHPAATASRKTPTSAFRATAPAPTAASSTQVSDVVVVARDRAEKAQNVPLPISVVGGKTADREHIDRLQDFTEKVPNFLVFAENPRVSLVTIRGVGGTPSTDGAESGVGVIVDGVFLTHIGFVWLDYVDLQDVEVVRGPQGTLLGKNTTVGAVIVNTQLPSFARQTSIETTVGNYGHAQVKINTTGPISDTLAYRVTFYGDRTNGYTENLYNGEGILNSNRFGVRGQLLWTPTAQFSDRLIVEHYQTHEINNYSPPAVDPAGNWTKLLEGVFHYTPSFNIWGPADQDTLGAANQRIEGISNTINWQVLGDHELTAISAWRQLHFVPQNDGDASPFPIWSGPAFDVGVNQYSQEIRLASPTNQKLQYTLGFYGLREQVWSTNNEDFYQDAAEFFGPALVGVPAYETHPGLYTLNGSYTQAGKAFTTSLAGFGQATYHVTDKFDITGGFRDTQEWKDGSDALAYNGTGTLGVPLAGALGGLGYVSGSQANNAIGWLFNPSYKFNEHILTYFSVAQGEKSGAINTAANGKTIPLFVGPEHATDFELGTKTNWFDNRVQFNVNLYWSEIRDFQGTALISTGATATAALTNIPLVRERGVEVEGRASPIENLWITYSGDFNDARYVSYSNAPAPIETGLSSIDLSGKQIIGAPRYSVQGGLYYEHPLGPAFSTLGYRQGITGFAWVNENWRSTVNVANYSVYTWQHGFALTNLGIGFHTDDNIFSAQLWARNLLDYRYVVAYAPGTVLSPYQAYLGDPRTFGLTLKTVF</sequence>
<evidence type="ECO:0000256" key="7">
    <source>
        <dbReference type="ARBA" id="ARBA00023004"/>
    </source>
</evidence>
<keyword evidence="3 12" id="KW-1134">Transmembrane beta strand</keyword>
<evidence type="ECO:0000256" key="4">
    <source>
        <dbReference type="ARBA" id="ARBA00022496"/>
    </source>
</evidence>
<dbReference type="PANTHER" id="PTHR32552">
    <property type="entry name" value="FERRICHROME IRON RECEPTOR-RELATED"/>
    <property type="match status" value="1"/>
</dbReference>
<feature type="region of interest" description="Disordered" evidence="15">
    <location>
        <begin position="21"/>
        <end position="62"/>
    </location>
</feature>
<evidence type="ECO:0000256" key="5">
    <source>
        <dbReference type="ARBA" id="ARBA00022692"/>
    </source>
</evidence>
<evidence type="ECO:0000256" key="14">
    <source>
        <dbReference type="RuleBase" id="RU003357"/>
    </source>
</evidence>
<dbReference type="GO" id="GO:0006826">
    <property type="term" value="P:iron ion transport"/>
    <property type="evidence" value="ECO:0007669"/>
    <property type="project" value="UniProtKB-KW"/>
</dbReference>
<keyword evidence="7" id="KW-0408">Iron</keyword>
<keyword evidence="20" id="KW-1185">Reference proteome</keyword>
<comment type="similarity">
    <text evidence="12 14">Belongs to the TonB-dependent receptor family.</text>
</comment>
<feature type="domain" description="TonB-dependent receptor-like beta-barrel" evidence="17">
    <location>
        <begin position="325"/>
        <end position="766"/>
    </location>
</feature>
<evidence type="ECO:0000256" key="9">
    <source>
        <dbReference type="ARBA" id="ARBA00023077"/>
    </source>
</evidence>
<name>A0A3D9YTV2_9HYPH</name>
<evidence type="ECO:0000256" key="10">
    <source>
        <dbReference type="ARBA" id="ARBA00023136"/>
    </source>
</evidence>
<evidence type="ECO:0000313" key="20">
    <source>
        <dbReference type="Proteomes" id="UP000256900"/>
    </source>
</evidence>
<dbReference type="GO" id="GO:0009279">
    <property type="term" value="C:cell outer membrane"/>
    <property type="evidence" value="ECO:0007669"/>
    <property type="project" value="UniProtKB-SubCell"/>
</dbReference>
<accession>A0A3D9YTV2</accession>
<dbReference type="EMBL" id="QUMO01000003">
    <property type="protein sequence ID" value="REF86016.1"/>
    <property type="molecule type" value="Genomic_DNA"/>
</dbReference>
<dbReference type="PROSITE" id="PS52016">
    <property type="entry name" value="TONB_DEPENDENT_REC_3"/>
    <property type="match status" value="1"/>
</dbReference>
<dbReference type="AlphaFoldDB" id="A0A3D9YTV2"/>
<evidence type="ECO:0000256" key="13">
    <source>
        <dbReference type="PROSITE-ProRule" id="PRU10144"/>
    </source>
</evidence>
<dbReference type="Proteomes" id="UP000256900">
    <property type="component" value="Unassembled WGS sequence"/>
</dbReference>
<dbReference type="InterPro" id="IPR039426">
    <property type="entry name" value="TonB-dep_rcpt-like"/>
</dbReference>
<keyword evidence="5 12" id="KW-0812">Transmembrane</keyword>
<feature type="compositionally biased region" description="Low complexity" evidence="15">
    <location>
        <begin position="49"/>
        <end position="62"/>
    </location>
</feature>